<dbReference type="STRING" id="870435.A0A0C3PV11"/>
<dbReference type="Pfam" id="PF05615">
    <property type="entry name" value="THOC7"/>
    <property type="match status" value="1"/>
</dbReference>
<gene>
    <name evidence="5" type="ORF">M404DRAFT_993651</name>
</gene>
<dbReference type="HOGENOM" id="CLU_769462_0_0_1"/>
<keyword evidence="3" id="KW-0175">Coiled coil</keyword>
<evidence type="ECO:0000313" key="6">
    <source>
        <dbReference type="Proteomes" id="UP000054217"/>
    </source>
</evidence>
<proteinExistence type="predicted"/>
<dbReference type="EMBL" id="KN831947">
    <property type="protein sequence ID" value="KIO12664.1"/>
    <property type="molecule type" value="Genomic_DNA"/>
</dbReference>
<name>A0A0C3PV11_PISTI</name>
<dbReference type="GO" id="GO:0006397">
    <property type="term" value="P:mRNA processing"/>
    <property type="evidence" value="ECO:0007669"/>
    <property type="project" value="InterPro"/>
</dbReference>
<feature type="compositionally biased region" description="Polar residues" evidence="4">
    <location>
        <begin position="260"/>
        <end position="288"/>
    </location>
</feature>
<sequence length="339" mass="37368">MTTSNPVEPESLKIPPLSVEEEDAIIHTRITNDERPLRRIAKKFHTYASLVHPSPVHSSHAGNIDDAREAFLIELSSFELSLKKSIMVCEAEARQVEEYQRERRRIEAEHEALRAQIAELKIALEHAQTERKRKIEYDSVAEKINTFPSRDELHQAILLLENDMAAIRAEHETQERIIQGQKSALDGIVMDLSSLRLLGKDKDVSQLGSPLTTPAPELPDSDEGGRSSLPKDDERQGEGIEYGEVPEGKEDGEDDGSFDLLSSSKLGPSAQGLLSHQSGTPLSSQRDPQAQGGVSADVDDDIEMGEVAEDPKPKRKAREDLEEGEASDSSSALSDPPDD</sequence>
<reference evidence="6" key="2">
    <citation type="submission" date="2015-01" db="EMBL/GenBank/DDBJ databases">
        <title>Evolutionary Origins and Diversification of the Mycorrhizal Mutualists.</title>
        <authorList>
            <consortium name="DOE Joint Genome Institute"/>
            <consortium name="Mycorrhizal Genomics Consortium"/>
            <person name="Kohler A."/>
            <person name="Kuo A."/>
            <person name="Nagy L.G."/>
            <person name="Floudas D."/>
            <person name="Copeland A."/>
            <person name="Barry K.W."/>
            <person name="Cichocki N."/>
            <person name="Veneault-Fourrey C."/>
            <person name="LaButti K."/>
            <person name="Lindquist E.A."/>
            <person name="Lipzen A."/>
            <person name="Lundell T."/>
            <person name="Morin E."/>
            <person name="Murat C."/>
            <person name="Riley R."/>
            <person name="Ohm R."/>
            <person name="Sun H."/>
            <person name="Tunlid A."/>
            <person name="Henrissat B."/>
            <person name="Grigoriev I.V."/>
            <person name="Hibbett D.S."/>
            <person name="Martin F."/>
        </authorList>
    </citation>
    <scope>NUCLEOTIDE SEQUENCE [LARGE SCALE GENOMIC DNA]</scope>
    <source>
        <strain evidence="6">Marx 270</strain>
    </source>
</reference>
<evidence type="ECO:0000256" key="4">
    <source>
        <dbReference type="SAM" id="MobiDB-lite"/>
    </source>
</evidence>
<dbReference type="Proteomes" id="UP000054217">
    <property type="component" value="Unassembled WGS sequence"/>
</dbReference>
<organism evidence="5 6">
    <name type="scientific">Pisolithus tinctorius Marx 270</name>
    <dbReference type="NCBI Taxonomy" id="870435"/>
    <lineage>
        <taxon>Eukaryota</taxon>
        <taxon>Fungi</taxon>
        <taxon>Dikarya</taxon>
        <taxon>Basidiomycota</taxon>
        <taxon>Agaricomycotina</taxon>
        <taxon>Agaricomycetes</taxon>
        <taxon>Agaricomycetidae</taxon>
        <taxon>Boletales</taxon>
        <taxon>Sclerodermatineae</taxon>
        <taxon>Pisolithaceae</taxon>
        <taxon>Pisolithus</taxon>
    </lineage>
</organism>
<dbReference type="GO" id="GO:0000445">
    <property type="term" value="C:THO complex part of transcription export complex"/>
    <property type="evidence" value="ECO:0007669"/>
    <property type="project" value="InterPro"/>
</dbReference>
<feature type="compositionally biased region" description="Basic and acidic residues" evidence="4">
    <location>
        <begin position="223"/>
        <end position="238"/>
    </location>
</feature>
<dbReference type="AlphaFoldDB" id="A0A0C3PV11"/>
<feature type="compositionally biased region" description="Acidic residues" evidence="4">
    <location>
        <begin position="297"/>
        <end position="308"/>
    </location>
</feature>
<evidence type="ECO:0000256" key="1">
    <source>
        <dbReference type="ARBA" id="ARBA00004123"/>
    </source>
</evidence>
<feature type="compositionally biased region" description="Low complexity" evidence="4">
    <location>
        <begin position="327"/>
        <end position="339"/>
    </location>
</feature>
<feature type="region of interest" description="Disordered" evidence="4">
    <location>
        <begin position="204"/>
        <end position="339"/>
    </location>
</feature>
<dbReference type="FunCoup" id="A0A0C3PV11">
    <property type="interactions" value="45"/>
</dbReference>
<evidence type="ECO:0000256" key="2">
    <source>
        <dbReference type="ARBA" id="ARBA00023242"/>
    </source>
</evidence>
<evidence type="ECO:0000256" key="3">
    <source>
        <dbReference type="SAM" id="Coils"/>
    </source>
</evidence>
<dbReference type="OrthoDB" id="205166at2759"/>
<evidence type="ECO:0000313" key="5">
    <source>
        <dbReference type="EMBL" id="KIO12664.1"/>
    </source>
</evidence>
<feature type="coiled-coil region" evidence="3">
    <location>
        <begin position="89"/>
        <end position="170"/>
    </location>
</feature>
<keyword evidence="6" id="KW-1185">Reference proteome</keyword>
<keyword evidence="2" id="KW-0539">Nucleus</keyword>
<protein>
    <submittedName>
        <fullName evidence="5">Uncharacterized protein</fullName>
    </submittedName>
</protein>
<dbReference type="InterPro" id="IPR008501">
    <property type="entry name" value="THOC7/Mft1"/>
</dbReference>
<accession>A0A0C3PV11</accession>
<comment type="subcellular location">
    <subcellularLocation>
        <location evidence="1">Nucleus</location>
    </subcellularLocation>
</comment>
<reference evidence="5 6" key="1">
    <citation type="submission" date="2014-04" db="EMBL/GenBank/DDBJ databases">
        <authorList>
            <consortium name="DOE Joint Genome Institute"/>
            <person name="Kuo A."/>
            <person name="Kohler A."/>
            <person name="Costa M.D."/>
            <person name="Nagy L.G."/>
            <person name="Floudas D."/>
            <person name="Copeland A."/>
            <person name="Barry K.W."/>
            <person name="Cichocki N."/>
            <person name="Veneault-Fourrey C."/>
            <person name="LaButti K."/>
            <person name="Lindquist E.A."/>
            <person name="Lipzen A."/>
            <person name="Lundell T."/>
            <person name="Morin E."/>
            <person name="Murat C."/>
            <person name="Sun H."/>
            <person name="Tunlid A."/>
            <person name="Henrissat B."/>
            <person name="Grigoriev I.V."/>
            <person name="Hibbett D.S."/>
            <person name="Martin F."/>
            <person name="Nordberg H.P."/>
            <person name="Cantor M.N."/>
            <person name="Hua S.X."/>
        </authorList>
    </citation>
    <scope>NUCLEOTIDE SEQUENCE [LARGE SCALE GENOMIC DNA]</scope>
    <source>
        <strain evidence="5 6">Marx 270</strain>
    </source>
</reference>
<dbReference type="InParanoid" id="A0A0C3PV11"/>